<protein>
    <submittedName>
        <fullName evidence="2">27813_t:CDS:1</fullName>
    </submittedName>
</protein>
<dbReference type="Proteomes" id="UP000789901">
    <property type="component" value="Unassembled WGS sequence"/>
</dbReference>
<name>A0ABN7XR25_GIGMA</name>
<evidence type="ECO:0000313" key="2">
    <source>
        <dbReference type="EMBL" id="CAG8857527.1"/>
    </source>
</evidence>
<sequence>RTSSQEKEQIWQTFLKKADKAITYGLYTAIIIAKKNDENIEKIHKRIEMMAAELKVQELEQKAQSQNSDQESEKKAVNLVPPTNNPSGENDHQPLTKTELKEPAPIAEKPPIKPSKKTPSERERD</sequence>
<comment type="caution">
    <text evidence="2">The sequence shown here is derived from an EMBL/GenBank/DDBJ whole genome shotgun (WGS) entry which is preliminary data.</text>
</comment>
<feature type="non-terminal residue" evidence="2">
    <location>
        <position position="1"/>
    </location>
</feature>
<feature type="non-terminal residue" evidence="2">
    <location>
        <position position="125"/>
    </location>
</feature>
<dbReference type="EMBL" id="CAJVQB010172034">
    <property type="protein sequence ID" value="CAG8857527.1"/>
    <property type="molecule type" value="Genomic_DNA"/>
</dbReference>
<evidence type="ECO:0000313" key="3">
    <source>
        <dbReference type="Proteomes" id="UP000789901"/>
    </source>
</evidence>
<organism evidence="2 3">
    <name type="scientific">Gigaspora margarita</name>
    <dbReference type="NCBI Taxonomy" id="4874"/>
    <lineage>
        <taxon>Eukaryota</taxon>
        <taxon>Fungi</taxon>
        <taxon>Fungi incertae sedis</taxon>
        <taxon>Mucoromycota</taxon>
        <taxon>Glomeromycotina</taxon>
        <taxon>Glomeromycetes</taxon>
        <taxon>Diversisporales</taxon>
        <taxon>Gigasporaceae</taxon>
        <taxon>Gigaspora</taxon>
    </lineage>
</organism>
<accession>A0ABN7XR25</accession>
<reference evidence="2 3" key="1">
    <citation type="submission" date="2021-06" db="EMBL/GenBank/DDBJ databases">
        <authorList>
            <person name="Kallberg Y."/>
            <person name="Tangrot J."/>
            <person name="Rosling A."/>
        </authorList>
    </citation>
    <scope>NUCLEOTIDE SEQUENCE [LARGE SCALE GENOMIC DNA]</scope>
    <source>
        <strain evidence="2 3">120-4 pot B 10/14</strain>
    </source>
</reference>
<keyword evidence="3" id="KW-1185">Reference proteome</keyword>
<proteinExistence type="predicted"/>
<evidence type="ECO:0000256" key="1">
    <source>
        <dbReference type="SAM" id="MobiDB-lite"/>
    </source>
</evidence>
<feature type="region of interest" description="Disordered" evidence="1">
    <location>
        <begin position="58"/>
        <end position="125"/>
    </location>
</feature>
<feature type="compositionally biased region" description="Basic and acidic residues" evidence="1">
    <location>
        <begin position="89"/>
        <end position="102"/>
    </location>
</feature>
<gene>
    <name evidence="2" type="ORF">GMARGA_LOCUS46346</name>
</gene>